<feature type="region of interest" description="Disordered" evidence="1">
    <location>
        <begin position="306"/>
        <end position="338"/>
    </location>
</feature>
<evidence type="ECO:0000313" key="3">
    <source>
        <dbReference type="Proteomes" id="UP000030641"/>
    </source>
</evidence>
<feature type="compositionally biased region" description="Basic residues" evidence="1">
    <location>
        <begin position="80"/>
        <end position="89"/>
    </location>
</feature>
<feature type="region of interest" description="Disordered" evidence="1">
    <location>
        <begin position="1"/>
        <end position="111"/>
    </location>
</feature>
<protein>
    <submittedName>
        <fullName evidence="2">Uncharacterized protein</fullName>
    </submittedName>
</protein>
<feature type="compositionally biased region" description="Polar residues" evidence="1">
    <location>
        <begin position="562"/>
        <end position="573"/>
    </location>
</feature>
<reference evidence="2 3" key="1">
    <citation type="journal article" date="2014" name="BMC Genomics">
        <title>Genome sequencing of four Aureobasidium pullulans varieties: biotechnological potential, stress tolerance, and description of new species.</title>
        <authorList>
            <person name="Gostin Ar C."/>
            <person name="Ohm R.A."/>
            <person name="Kogej T."/>
            <person name="Sonjak S."/>
            <person name="Turk M."/>
            <person name="Zajc J."/>
            <person name="Zalar P."/>
            <person name="Grube M."/>
            <person name="Sun H."/>
            <person name="Han J."/>
            <person name="Sharma A."/>
            <person name="Chiniquy J."/>
            <person name="Ngan C.Y."/>
            <person name="Lipzen A."/>
            <person name="Barry K."/>
            <person name="Grigoriev I.V."/>
            <person name="Gunde-Cimerman N."/>
        </authorList>
    </citation>
    <scope>NUCLEOTIDE SEQUENCE [LARGE SCALE GENOMIC DNA]</scope>
    <source>
        <strain evidence="2 3">EXF-2481</strain>
    </source>
</reference>
<dbReference type="GeneID" id="25367029"/>
<feature type="compositionally biased region" description="Pro residues" evidence="1">
    <location>
        <begin position="312"/>
        <end position="323"/>
    </location>
</feature>
<dbReference type="AlphaFoldDB" id="A0A074Y8Z4"/>
<name>A0A074Y8Z4_AURSE</name>
<dbReference type="OrthoDB" id="3915346at2759"/>
<dbReference type="EMBL" id="KL584770">
    <property type="protein sequence ID" value="KEQ92469.1"/>
    <property type="molecule type" value="Genomic_DNA"/>
</dbReference>
<evidence type="ECO:0000313" key="2">
    <source>
        <dbReference type="EMBL" id="KEQ92469.1"/>
    </source>
</evidence>
<feature type="compositionally biased region" description="Pro residues" evidence="1">
    <location>
        <begin position="408"/>
        <end position="417"/>
    </location>
</feature>
<dbReference type="Proteomes" id="UP000030641">
    <property type="component" value="Unassembled WGS sequence"/>
</dbReference>
<feature type="compositionally biased region" description="Low complexity" evidence="1">
    <location>
        <begin position="250"/>
        <end position="270"/>
    </location>
</feature>
<proteinExistence type="predicted"/>
<dbReference type="InParanoid" id="A0A074Y8Z4"/>
<organism evidence="2 3">
    <name type="scientific">Aureobasidium subglaciale (strain EXF-2481)</name>
    <name type="common">Aureobasidium pullulans var. subglaciale</name>
    <dbReference type="NCBI Taxonomy" id="1043005"/>
    <lineage>
        <taxon>Eukaryota</taxon>
        <taxon>Fungi</taxon>
        <taxon>Dikarya</taxon>
        <taxon>Ascomycota</taxon>
        <taxon>Pezizomycotina</taxon>
        <taxon>Dothideomycetes</taxon>
        <taxon>Dothideomycetidae</taxon>
        <taxon>Dothideales</taxon>
        <taxon>Saccotheciaceae</taxon>
        <taxon>Aureobasidium</taxon>
    </lineage>
</organism>
<gene>
    <name evidence="2" type="ORF">AUEXF2481DRAFT_420118</name>
</gene>
<feature type="compositionally biased region" description="Acidic residues" evidence="1">
    <location>
        <begin position="575"/>
        <end position="590"/>
    </location>
</feature>
<feature type="compositionally biased region" description="Low complexity" evidence="1">
    <location>
        <begin position="431"/>
        <end position="442"/>
    </location>
</feature>
<feature type="region of interest" description="Disordered" evidence="1">
    <location>
        <begin position="488"/>
        <end position="609"/>
    </location>
</feature>
<feature type="compositionally biased region" description="Acidic residues" evidence="1">
    <location>
        <begin position="391"/>
        <end position="406"/>
    </location>
</feature>
<feature type="compositionally biased region" description="Basic and acidic residues" evidence="1">
    <location>
        <begin position="32"/>
        <end position="44"/>
    </location>
</feature>
<dbReference type="HOGENOM" id="CLU_485680_0_0_1"/>
<sequence>MDDPRSPSSREAGFRRSLLNYEDMSAQMSEQRSQDMSEQRDDSGYRTLTPEPAAFLADPNSPHLAPSPQLHPNITSRAGARSRNRRRLSHLFSLSHRGRQTPTFDDDRRPKISRPIVNQGQIGVPHNGPYIYNHPSRPRLDVEIPRSSFSDLWGQRYGPIGDEGYNIDGPRNTQSVDFGRLAGSEVVRNHATRRYGVSLGGIADWNVDGGYFGTTVSDDGATDASEHNERSEEGEHDREHNTGVDASYISPSRRSLDSVASSTSASLPSPSNLPPLPPSTLVLEQERVRTPSPIDRDLNERWIRHPLRQNPPNQPLPRAPPSSPISFPSSPQTPRHWTSQNRDYLMDFRPSCGVVIAGIGDIALIQPFTVNDPGVGMADVMTAIRESLENGAEESDSDDEDFEIYEDPPTPPPPPAHAQPMIARRFSSMGASAHQSAQRAQRGTNSSKDRESTGFRSFCCGLFSRRRPLHDLTASNSDYTAQARTPTAAGIGHDISSPVAHTTIPEESDEESLNDQENIPPRVLQPPLQRGNQGRNIPVPPRFVQSSNNHGDRSVGVPPRFVQSSSETNNQVDGVTEDDQDIQPSVEDDNQGSGMGETEQEDGVGRRHSVRRSWVTVSRWMD</sequence>
<feature type="compositionally biased region" description="Basic and acidic residues" evidence="1">
    <location>
        <begin position="224"/>
        <end position="242"/>
    </location>
</feature>
<accession>A0A074Y8Z4</accession>
<evidence type="ECO:0000256" key="1">
    <source>
        <dbReference type="SAM" id="MobiDB-lite"/>
    </source>
</evidence>
<keyword evidence="3" id="KW-1185">Reference proteome</keyword>
<feature type="region of interest" description="Disordered" evidence="1">
    <location>
        <begin position="389"/>
        <end position="452"/>
    </location>
</feature>
<feature type="region of interest" description="Disordered" evidence="1">
    <location>
        <begin position="216"/>
        <end position="279"/>
    </location>
</feature>
<dbReference type="RefSeq" id="XP_013341051.1">
    <property type="nucleotide sequence ID" value="XM_013485597.1"/>
</dbReference>